<dbReference type="OMA" id="PFKVAHT"/>
<evidence type="ECO:0000256" key="9">
    <source>
        <dbReference type="ARBA" id="ARBA00023015"/>
    </source>
</evidence>
<comment type="caution">
    <text evidence="15">The sequence shown here is derived from an EMBL/GenBank/DDBJ whole genome shotgun (WGS) entry which is preliminary data.</text>
</comment>
<feature type="compositionally biased region" description="Acidic residues" evidence="14">
    <location>
        <begin position="96"/>
        <end position="106"/>
    </location>
</feature>
<dbReference type="GO" id="GO:0000781">
    <property type="term" value="C:chromosome, telomeric region"/>
    <property type="evidence" value="ECO:0007669"/>
    <property type="project" value="UniProtKB-SubCell"/>
</dbReference>
<dbReference type="Proteomes" id="UP000813423">
    <property type="component" value="Unassembled WGS sequence"/>
</dbReference>
<evidence type="ECO:0000256" key="5">
    <source>
        <dbReference type="ARBA" id="ARBA00019746"/>
    </source>
</evidence>
<keyword evidence="7" id="KW-0819">tRNA processing</keyword>
<feature type="region of interest" description="Disordered" evidence="14">
    <location>
        <begin position="74"/>
        <end position="106"/>
    </location>
</feature>
<evidence type="ECO:0000256" key="14">
    <source>
        <dbReference type="SAM" id="MobiDB-lite"/>
    </source>
</evidence>
<keyword evidence="11" id="KW-0804">Transcription</keyword>
<dbReference type="Pfam" id="PF08738">
    <property type="entry name" value="Gon7"/>
    <property type="match status" value="1"/>
</dbReference>
<accession>A0A229YA50</accession>
<reference evidence="15" key="1">
    <citation type="submission" date="2021-08" db="EMBL/GenBank/DDBJ databases">
        <title>Global Aspergillus fumigatus from environmental and clinical sources.</title>
        <authorList>
            <person name="Barber A."/>
            <person name="Sae-Ong T."/>
        </authorList>
    </citation>
    <scope>NUCLEOTIDE SEQUENCE</scope>
    <source>
        <strain evidence="15">NRZ-2016-071</strain>
    </source>
</reference>
<comment type="subcellular location">
    <subcellularLocation>
        <location evidence="2">Chromosome</location>
        <location evidence="2">Telomere</location>
    </subcellularLocation>
    <subcellularLocation>
        <location evidence="1">Nucleus</location>
    </subcellularLocation>
</comment>
<dbReference type="GO" id="GO:0008033">
    <property type="term" value="P:tRNA processing"/>
    <property type="evidence" value="ECO:0007669"/>
    <property type="project" value="UniProtKB-KW"/>
</dbReference>
<comment type="similarity">
    <text evidence="3">Belongs to the GON7 family.</text>
</comment>
<evidence type="ECO:0000256" key="2">
    <source>
        <dbReference type="ARBA" id="ARBA00004574"/>
    </source>
</evidence>
<dbReference type="GO" id="GO:0005634">
    <property type="term" value="C:nucleus"/>
    <property type="evidence" value="ECO:0007669"/>
    <property type="project" value="UniProtKB-SubCell"/>
</dbReference>
<dbReference type="InterPro" id="IPR014849">
    <property type="entry name" value="EKC/KEOPS_Gon7"/>
</dbReference>
<sequence length="106" mass="11951">MASNNSSQQVLRAVYESSQPSTRTFEYMLSSPIASSKSLAENTKVKVAYLTELRSLVPKLQDEINIFLTERMEEDKKEAEAQGRQLSAKEAKEEANYGEEVVEEDT</sequence>
<evidence type="ECO:0000256" key="8">
    <source>
        <dbReference type="ARBA" id="ARBA00022895"/>
    </source>
</evidence>
<evidence type="ECO:0000256" key="10">
    <source>
        <dbReference type="ARBA" id="ARBA00023159"/>
    </source>
</evidence>
<evidence type="ECO:0000256" key="12">
    <source>
        <dbReference type="ARBA" id="ARBA00023242"/>
    </source>
</evidence>
<name>A0A229YA50_ASPFM</name>
<feature type="compositionally biased region" description="Basic and acidic residues" evidence="14">
    <location>
        <begin position="74"/>
        <end position="95"/>
    </location>
</feature>
<evidence type="ECO:0000313" key="15">
    <source>
        <dbReference type="EMBL" id="KAH1907538.1"/>
    </source>
</evidence>
<protein>
    <recommendedName>
        <fullName evidence="5">EKC/KEOPS complex subunit GON7</fullName>
    </recommendedName>
</protein>
<dbReference type="AlphaFoldDB" id="A0A229YA50"/>
<comment type="function">
    <text evidence="13">Component of the EKC/KEOPS complex that is required for the formation of a threonylcarbamoyl group on adenosine at position 37 (t(6)A37) in tRNAs that read codons beginning with adenine. The complex is probably involved in the transfer of the threonylcarbamoyl moiety of threonylcarbamoyl-AMP (TC-AMP) to the N6 group of A37. GON7 likely plays a supporting role to the catalytic subunit KAE1 in the complex. The EKC/KEOPS complex also promotes both telomere uncapping and telomere elongation. The complex is required for efficient recruitment of transcriptional coactivators.</text>
</comment>
<keyword evidence="8" id="KW-0779">Telomere</keyword>
<evidence type="ECO:0000256" key="6">
    <source>
        <dbReference type="ARBA" id="ARBA00022454"/>
    </source>
</evidence>
<evidence type="ECO:0000256" key="7">
    <source>
        <dbReference type="ARBA" id="ARBA00022694"/>
    </source>
</evidence>
<evidence type="ECO:0000256" key="1">
    <source>
        <dbReference type="ARBA" id="ARBA00004123"/>
    </source>
</evidence>
<keyword evidence="12" id="KW-0539">Nucleus</keyword>
<keyword evidence="10" id="KW-0010">Activator</keyword>
<organism evidence="15 16">
    <name type="scientific">Aspergillus fumigatus</name>
    <name type="common">Neosartorya fumigata</name>
    <dbReference type="NCBI Taxonomy" id="746128"/>
    <lineage>
        <taxon>Eukaryota</taxon>
        <taxon>Fungi</taxon>
        <taxon>Dikarya</taxon>
        <taxon>Ascomycota</taxon>
        <taxon>Pezizomycotina</taxon>
        <taxon>Eurotiomycetes</taxon>
        <taxon>Eurotiomycetidae</taxon>
        <taxon>Eurotiales</taxon>
        <taxon>Aspergillaceae</taxon>
        <taxon>Aspergillus</taxon>
        <taxon>Aspergillus subgen. Fumigati</taxon>
    </lineage>
</organism>
<keyword evidence="9" id="KW-0805">Transcription regulation</keyword>
<evidence type="ECO:0000313" key="16">
    <source>
        <dbReference type="Proteomes" id="UP000813423"/>
    </source>
</evidence>
<gene>
    <name evidence="15" type="ORF">KXV57_004278</name>
</gene>
<keyword evidence="6" id="KW-0158">Chromosome</keyword>
<evidence type="ECO:0000256" key="11">
    <source>
        <dbReference type="ARBA" id="ARBA00023163"/>
    </source>
</evidence>
<evidence type="ECO:0000256" key="13">
    <source>
        <dbReference type="ARBA" id="ARBA00025393"/>
    </source>
</evidence>
<dbReference type="EMBL" id="JAIBSC010000027">
    <property type="protein sequence ID" value="KAH1907538.1"/>
    <property type="molecule type" value="Genomic_DNA"/>
</dbReference>
<evidence type="ECO:0000256" key="3">
    <source>
        <dbReference type="ARBA" id="ARBA00008529"/>
    </source>
</evidence>
<comment type="subunit">
    <text evidence="4">Component of the EKC/KEOPS complex composed of at least BUD32, CGI121, GON7, KAE1 and PCC1; the whole complex dimerizes.</text>
</comment>
<evidence type="ECO:0000256" key="4">
    <source>
        <dbReference type="ARBA" id="ARBA00011534"/>
    </source>
</evidence>
<proteinExistence type="inferred from homology"/>